<proteinExistence type="inferred from homology"/>
<dbReference type="Gene3D" id="3.30.2310.20">
    <property type="entry name" value="RelE-like"/>
    <property type="match status" value="1"/>
</dbReference>
<gene>
    <name evidence="4" type="ORF">GCM10016234_15250</name>
</gene>
<dbReference type="Proteomes" id="UP000630142">
    <property type="component" value="Unassembled WGS sequence"/>
</dbReference>
<evidence type="ECO:0000256" key="1">
    <source>
        <dbReference type="ARBA" id="ARBA00006226"/>
    </source>
</evidence>
<dbReference type="EMBL" id="BMZQ01000001">
    <property type="protein sequence ID" value="GHD11748.1"/>
    <property type="molecule type" value="Genomic_DNA"/>
</dbReference>
<reference evidence="4" key="2">
    <citation type="submission" date="2020-09" db="EMBL/GenBank/DDBJ databases">
        <authorList>
            <person name="Sun Q."/>
            <person name="Kim S."/>
        </authorList>
    </citation>
    <scope>NUCLEOTIDE SEQUENCE</scope>
    <source>
        <strain evidence="4">KCTC 42249</strain>
    </source>
</reference>
<evidence type="ECO:0000256" key="2">
    <source>
        <dbReference type="ARBA" id="ARBA00022649"/>
    </source>
</evidence>
<dbReference type="Pfam" id="PF05016">
    <property type="entry name" value="ParE_toxin"/>
    <property type="match status" value="1"/>
</dbReference>
<evidence type="ECO:0000313" key="5">
    <source>
        <dbReference type="Proteomes" id="UP000630142"/>
    </source>
</evidence>
<evidence type="ECO:0000313" key="4">
    <source>
        <dbReference type="EMBL" id="GHD11748.1"/>
    </source>
</evidence>
<accession>A0A8J3DVW1</accession>
<dbReference type="InterPro" id="IPR028344">
    <property type="entry name" value="ParE1/4"/>
</dbReference>
<dbReference type="InterPro" id="IPR007712">
    <property type="entry name" value="RelE/ParE_toxin"/>
</dbReference>
<keyword evidence="2" id="KW-1277">Toxin-antitoxin system</keyword>
<dbReference type="InterPro" id="IPR051803">
    <property type="entry name" value="TA_system_RelE-like_toxin"/>
</dbReference>
<dbReference type="InterPro" id="IPR035093">
    <property type="entry name" value="RelE/ParE_toxin_dom_sf"/>
</dbReference>
<dbReference type="AlphaFoldDB" id="A0A8J3DVW1"/>
<protein>
    <recommendedName>
        <fullName evidence="3">Toxin</fullName>
    </recommendedName>
</protein>
<dbReference type="PANTHER" id="PTHR33755">
    <property type="entry name" value="TOXIN PARE1-RELATED"/>
    <property type="match status" value="1"/>
</dbReference>
<keyword evidence="5" id="KW-1185">Reference proteome</keyword>
<sequence>MMRGFKLSPAAISDIAAIWDYTAEHWSADQADRYTDDIRDACEALCSGLKVGRPVDVRPGYMKYAVGSHMLYFRQMDDWIVIVRILHQRMDVGTRL</sequence>
<comment type="similarity">
    <text evidence="1 3">Belongs to the RelE toxin family.</text>
</comment>
<evidence type="ECO:0000256" key="3">
    <source>
        <dbReference type="PIRNR" id="PIRNR029218"/>
    </source>
</evidence>
<comment type="caution">
    <text evidence="4">The sequence shown here is derived from an EMBL/GenBank/DDBJ whole genome shotgun (WGS) entry which is preliminary data.</text>
</comment>
<dbReference type="PANTHER" id="PTHR33755:SF9">
    <property type="entry name" value="TOXIN PARE1"/>
    <property type="match status" value="1"/>
</dbReference>
<reference evidence="4" key="1">
    <citation type="journal article" date="2014" name="Int. J. Syst. Evol. Microbiol.">
        <title>Complete genome sequence of Corynebacterium casei LMG S-19264T (=DSM 44701T), isolated from a smear-ripened cheese.</title>
        <authorList>
            <consortium name="US DOE Joint Genome Institute (JGI-PGF)"/>
            <person name="Walter F."/>
            <person name="Albersmeier A."/>
            <person name="Kalinowski J."/>
            <person name="Ruckert C."/>
        </authorList>
    </citation>
    <scope>NUCLEOTIDE SEQUENCE</scope>
    <source>
        <strain evidence="4">KCTC 42249</strain>
    </source>
</reference>
<dbReference type="PIRSF" id="PIRSF029218">
    <property type="entry name" value="ParE"/>
    <property type="match status" value="1"/>
</dbReference>
<organism evidence="4 5">
    <name type="scientific">Tianweitania populi</name>
    <dbReference type="NCBI Taxonomy" id="1607949"/>
    <lineage>
        <taxon>Bacteria</taxon>
        <taxon>Pseudomonadati</taxon>
        <taxon>Pseudomonadota</taxon>
        <taxon>Alphaproteobacteria</taxon>
        <taxon>Hyphomicrobiales</taxon>
        <taxon>Phyllobacteriaceae</taxon>
        <taxon>Tianweitania</taxon>
    </lineage>
</organism>
<name>A0A8J3DVW1_9HYPH</name>